<dbReference type="EMBL" id="CM056743">
    <property type="protein sequence ID" value="KAJ8670538.1"/>
    <property type="molecule type" value="Genomic_DNA"/>
</dbReference>
<gene>
    <name evidence="1" type="ORF">QAD02_001797</name>
</gene>
<evidence type="ECO:0000313" key="2">
    <source>
        <dbReference type="Proteomes" id="UP001239111"/>
    </source>
</evidence>
<reference evidence="1" key="1">
    <citation type="submission" date="2023-04" db="EMBL/GenBank/DDBJ databases">
        <title>A chromosome-level genome assembly of the parasitoid wasp Eretmocerus hayati.</title>
        <authorList>
            <person name="Zhong Y."/>
            <person name="Liu S."/>
            <person name="Liu Y."/>
        </authorList>
    </citation>
    <scope>NUCLEOTIDE SEQUENCE</scope>
    <source>
        <strain evidence="1">ZJU_SS_LIU_2023</strain>
    </source>
</reference>
<proteinExistence type="predicted"/>
<protein>
    <submittedName>
        <fullName evidence="1">Uncharacterized protein</fullName>
    </submittedName>
</protein>
<evidence type="ECO:0000313" key="1">
    <source>
        <dbReference type="EMBL" id="KAJ8670538.1"/>
    </source>
</evidence>
<name>A0ACC2NH70_9HYME</name>
<keyword evidence="2" id="KW-1185">Reference proteome</keyword>
<organism evidence="1 2">
    <name type="scientific">Eretmocerus hayati</name>
    <dbReference type="NCBI Taxonomy" id="131215"/>
    <lineage>
        <taxon>Eukaryota</taxon>
        <taxon>Metazoa</taxon>
        <taxon>Ecdysozoa</taxon>
        <taxon>Arthropoda</taxon>
        <taxon>Hexapoda</taxon>
        <taxon>Insecta</taxon>
        <taxon>Pterygota</taxon>
        <taxon>Neoptera</taxon>
        <taxon>Endopterygota</taxon>
        <taxon>Hymenoptera</taxon>
        <taxon>Apocrita</taxon>
        <taxon>Proctotrupomorpha</taxon>
        <taxon>Chalcidoidea</taxon>
        <taxon>Aphelinidae</taxon>
        <taxon>Aphelininae</taxon>
        <taxon>Eretmocerus</taxon>
    </lineage>
</organism>
<accession>A0ACC2NH70</accession>
<sequence>MSTSSVIVSSSMSSPSTIKPRLHKALLQEKQDLAKLNGRLARYVNKVQLLEAENLRLARKVLNTKEVLEQEKATVEKFYKSHLSDARDHHKACVREKAKLEMQNKQLLQEKKDLKNKLEARSKDLQMKECSLTILESRCNRIQSQCDSLQVDRKKLTNRESELEEEIDRLSVLLDKTKKFLENESLLRAKLESRNESLQNDINFKEQMHQSEIAETRSKHQIIVSEIDSRLTKQYEKQREIFENLQNQFEGQMFAHQEAIKNLHEMQVRDDISRTHQKFNPVNVSLAELQQNRKRIIELNAKVADLETVNTALSRTIRHLEQEKEIQQNEYENSVVHLESQLIQFKDDKEELYRRYTSLEDEKVDLRLEITAYKKLLGLSGEARLVITPLPTVETCSSHGEPENSSRLILGRDRKRKHVTSEVSDEDNIVSNETKKQVKS</sequence>
<dbReference type="Proteomes" id="UP001239111">
    <property type="component" value="Chromosome 3"/>
</dbReference>
<comment type="caution">
    <text evidence="1">The sequence shown here is derived from an EMBL/GenBank/DDBJ whole genome shotgun (WGS) entry which is preliminary data.</text>
</comment>